<evidence type="ECO:0000313" key="3">
    <source>
        <dbReference type="Proteomes" id="UP001515641"/>
    </source>
</evidence>
<protein>
    <submittedName>
        <fullName evidence="2">Uncharacterized protein</fullName>
    </submittedName>
</protein>
<proteinExistence type="predicted"/>
<evidence type="ECO:0000313" key="2">
    <source>
        <dbReference type="EMBL" id="NHR07400.1"/>
    </source>
</evidence>
<name>A0ABX0L9D6_9NEIS</name>
<sequence length="126" mass="13874">MNISKNLLAIVTLLALAGGAAAATSTAEPTAAQMQAAGERICGNDTKCWREFAILQKTQALNVVGLYWVKVEWRHKNKSKNALKTFPQCKTEDQECWKRLVKVASVANEAVTTLDKFDDEEGVHKP</sequence>
<feature type="signal peptide" evidence="1">
    <location>
        <begin position="1"/>
        <end position="22"/>
    </location>
</feature>
<gene>
    <name evidence="2" type="ORF">HA052_19605</name>
</gene>
<keyword evidence="1" id="KW-0732">Signal</keyword>
<dbReference type="Proteomes" id="UP001515641">
    <property type="component" value="Unassembled WGS sequence"/>
</dbReference>
<evidence type="ECO:0000256" key="1">
    <source>
        <dbReference type="SAM" id="SignalP"/>
    </source>
</evidence>
<dbReference type="RefSeq" id="WP_166453210.1">
    <property type="nucleotide sequence ID" value="NZ_JAAOMA010000034.1"/>
</dbReference>
<comment type="caution">
    <text evidence="2">The sequence shown here is derived from an EMBL/GenBank/DDBJ whole genome shotgun (WGS) entry which is preliminary data.</text>
</comment>
<keyword evidence="3" id="KW-1185">Reference proteome</keyword>
<organism evidence="2 3">
    <name type="scientific">Chromobacterium fluminis</name>
    <dbReference type="NCBI Taxonomy" id="3044269"/>
    <lineage>
        <taxon>Bacteria</taxon>
        <taxon>Pseudomonadati</taxon>
        <taxon>Pseudomonadota</taxon>
        <taxon>Betaproteobacteria</taxon>
        <taxon>Neisseriales</taxon>
        <taxon>Chromobacteriaceae</taxon>
        <taxon>Chromobacterium</taxon>
    </lineage>
</organism>
<reference evidence="2 3" key="1">
    <citation type="submission" date="2020-03" db="EMBL/GenBank/DDBJ databases">
        <title>Draft genome sequence of environmentally isolated cultures.</title>
        <authorList>
            <person name="Wilson H.S."/>
            <person name="De Leon M.E."/>
        </authorList>
    </citation>
    <scope>NUCLEOTIDE SEQUENCE [LARGE SCALE GENOMIC DNA]</scope>
    <source>
        <strain evidence="2 3">HSC-31F16</strain>
    </source>
</reference>
<dbReference type="EMBL" id="JAAOMA010000034">
    <property type="protein sequence ID" value="NHR07400.1"/>
    <property type="molecule type" value="Genomic_DNA"/>
</dbReference>
<feature type="chain" id="PRO_5047543794" evidence="1">
    <location>
        <begin position="23"/>
        <end position="126"/>
    </location>
</feature>
<accession>A0ABX0L9D6</accession>